<evidence type="ECO:0000313" key="1">
    <source>
        <dbReference type="EMBL" id="AIF08024.1"/>
    </source>
</evidence>
<accession>A0A075GW91</accession>
<protein>
    <submittedName>
        <fullName evidence="1">Uncharacterized protein</fullName>
    </submittedName>
</protein>
<dbReference type="EMBL" id="KF900818">
    <property type="protein sequence ID" value="AIF08024.1"/>
    <property type="molecule type" value="Genomic_DNA"/>
</dbReference>
<name>A0A075GW91_9ARCH</name>
<dbReference type="AlphaFoldDB" id="A0A075GW91"/>
<sequence>MVQGKNKGHWYEDGIAQKLLERKIVVKQICPNHKYEKFSSVQEKCPSCNVDLQLTAGSGNQEDVIFRHEGKDFSLEIKNNSSDPDWGQCKLTPTLKNGKWVWDYSDKAKKTKSKLLEYYNQYEFKDGSKGLVEYLKNKNIIPNKHRIPNKELTFAMRKEDQKKFEDTKHKISTLSFAKFHEKKSDYVQVGRKGKTLNQKYGFYHINNDSANLGTEQFDAEFTLRFRAKTINTHFPICPKCGKERAPGTKPKCNSCKIEIPKDYSIGHKCPTCFKYEKKEKDKNEIIPYKKFNHRNDDYDFFVIILNPKIKKISKFNIEKEDGQEFPPIHS</sequence>
<proteinExistence type="predicted"/>
<reference evidence="1" key="1">
    <citation type="journal article" date="2014" name="Genome Biol. Evol.">
        <title>Pangenome evidence for extensive interdomain horizontal transfer affecting lineage core and shell genes in uncultured planktonic thaumarchaeota and euryarchaeota.</title>
        <authorList>
            <person name="Deschamps P."/>
            <person name="Zivanovic Y."/>
            <person name="Moreira D."/>
            <person name="Rodriguez-Valera F."/>
            <person name="Lopez-Garcia P."/>
        </authorList>
    </citation>
    <scope>NUCLEOTIDE SEQUENCE</scope>
</reference>
<organism evidence="1">
    <name type="scientific">uncultured marine thaumarchaeote KM3_26_B10</name>
    <dbReference type="NCBI Taxonomy" id="1456107"/>
    <lineage>
        <taxon>Archaea</taxon>
        <taxon>Nitrososphaerota</taxon>
        <taxon>environmental samples</taxon>
    </lineage>
</organism>